<evidence type="ECO:0000313" key="2">
    <source>
        <dbReference type="Proteomes" id="UP000076969"/>
    </source>
</evidence>
<name>A0A172WG23_9EURY</name>
<protein>
    <submittedName>
        <fullName evidence="1">Uncharacterized protein</fullName>
    </submittedName>
</protein>
<dbReference type="OrthoDB" id="92005at2157"/>
<accession>A0A172WG23</accession>
<sequence length="288" mass="32921">MDRGRLTPENLVTPYLNNFFTGFLFLMPYRDIRAPYESLVLPLFFLREKNMTPPRETLEFMASLLKRTQYRGNATLRLSFTGVTNYTVEKMMYTIPGWTAVETRNGTRRKAAINVSLGISEWGNKFLIRSNKALLSNESGFFRGSIRLFPELPENYISFIGCGYAERSVFQFRDEKTYAVIEDPHLDGSWNHDVYSTAIAPIWLHLAGRNDGSTEDVLRFLKLVSSREGMAFDGEAYALMALSLYEGKCESNKPGQWKRNQALNPDFHGSCRRFSLLDSYSVCSSAPK</sequence>
<dbReference type="RefSeq" id="WP_068665001.1">
    <property type="nucleotide sequence ID" value="NZ_CP015520.1"/>
</dbReference>
<organism evidence="1 2">
    <name type="scientific">Thermococcus piezophilus</name>
    <dbReference type="NCBI Taxonomy" id="1712654"/>
    <lineage>
        <taxon>Archaea</taxon>
        <taxon>Methanobacteriati</taxon>
        <taxon>Methanobacteriota</taxon>
        <taxon>Thermococci</taxon>
        <taxon>Thermococcales</taxon>
        <taxon>Thermococcaceae</taxon>
        <taxon>Thermococcus</taxon>
    </lineage>
</organism>
<proteinExistence type="predicted"/>
<dbReference type="AlphaFoldDB" id="A0A172WG23"/>
<reference evidence="2" key="1">
    <citation type="journal article" date="2016" name="Syst. Appl. Microbiol.">
        <title>Thermococcus piezophilus sp. nov., a novel hyperthermophilic and piezophilic archaeon with a broad pressure range for growth, isolated from a deepest hydrothermal vent at the Mid-Cayman Rise.</title>
        <authorList>
            <person name="Dalmasso C."/>
            <person name="Oger P."/>
            <person name="Selva G."/>
            <person name="Courtine D."/>
            <person name="L'Haridon S."/>
            <person name="Garlaschelli A."/>
            <person name="Roussel E."/>
            <person name="Miyazaki J."/>
            <person name="Reveillaud J."/>
            <person name="Jebbar M."/>
            <person name="Takai K."/>
            <person name="Maignien L."/>
            <person name="Alain K."/>
        </authorList>
    </citation>
    <scope>NUCLEOTIDE SEQUENCE [LARGE SCALE GENOMIC DNA]</scope>
    <source>
        <strain evidence="2">CDGS</strain>
    </source>
</reference>
<dbReference type="GeneID" id="28495263"/>
<keyword evidence="2" id="KW-1185">Reference proteome</keyword>
<dbReference type="STRING" id="1712654.A7C91_03675"/>
<dbReference type="EMBL" id="CP015520">
    <property type="protein sequence ID" value="ANF22371.1"/>
    <property type="molecule type" value="Genomic_DNA"/>
</dbReference>
<evidence type="ECO:0000313" key="1">
    <source>
        <dbReference type="EMBL" id="ANF22371.1"/>
    </source>
</evidence>
<dbReference type="Proteomes" id="UP000076969">
    <property type="component" value="Chromosome"/>
</dbReference>
<gene>
    <name evidence="1" type="ORF">A7C91_03675</name>
</gene>
<dbReference type="KEGG" id="tpie:A7C91_03675"/>